<feature type="domain" description="TonB-dependent receptor plug" evidence="5">
    <location>
        <begin position="141"/>
        <end position="246"/>
    </location>
</feature>
<evidence type="ECO:0000313" key="8">
    <source>
        <dbReference type="Proteomes" id="UP000515873"/>
    </source>
</evidence>
<dbReference type="EMBL" id="CP060412">
    <property type="protein sequence ID" value="QNK02662.1"/>
    <property type="molecule type" value="Genomic_DNA"/>
</dbReference>
<dbReference type="Gene3D" id="2.170.130.10">
    <property type="entry name" value="TonB-dependent receptor, plug domain"/>
    <property type="match status" value="1"/>
</dbReference>
<comment type="subcellular location">
    <subcellularLocation>
        <location evidence="1">Cell outer membrane</location>
    </subcellularLocation>
</comment>
<keyword evidence="3" id="KW-0998">Cell outer membrane</keyword>
<dbReference type="InterPro" id="IPR013784">
    <property type="entry name" value="Carb-bd-like_fold"/>
</dbReference>
<evidence type="ECO:0000313" key="7">
    <source>
        <dbReference type="EMBL" id="QNK02662.1"/>
    </source>
</evidence>
<evidence type="ECO:0000256" key="2">
    <source>
        <dbReference type="ARBA" id="ARBA00023136"/>
    </source>
</evidence>
<keyword evidence="4" id="KW-0732">Signal</keyword>
<dbReference type="InterPro" id="IPR037066">
    <property type="entry name" value="Plug_dom_sf"/>
</dbReference>
<evidence type="ECO:0000256" key="4">
    <source>
        <dbReference type="SAM" id="SignalP"/>
    </source>
</evidence>
<protein>
    <submittedName>
        <fullName evidence="7">TonB-dependent receptor plug domain-containing protein</fullName>
    </submittedName>
</protein>
<evidence type="ECO:0000259" key="5">
    <source>
        <dbReference type="Pfam" id="PF07715"/>
    </source>
</evidence>
<keyword evidence="8" id="KW-1185">Reference proteome</keyword>
<dbReference type="InterPro" id="IPR012910">
    <property type="entry name" value="Plug_dom"/>
</dbReference>
<dbReference type="AlphaFoldDB" id="A0A7G8Q7A4"/>
<reference evidence="7 8" key="1">
    <citation type="submission" date="2020-08" db="EMBL/GenBank/DDBJ databases">
        <title>Dyella sp. G9 isolated from forest soil.</title>
        <authorList>
            <person name="Fu J."/>
            <person name="Qiu L."/>
        </authorList>
    </citation>
    <scope>NUCLEOTIDE SEQUENCE [LARGE SCALE GENOMIC DNA]</scope>
    <source>
        <strain evidence="7 8">G9</strain>
    </source>
</reference>
<dbReference type="PANTHER" id="PTHR36837">
    <property type="entry name" value="POLY(3-HYDROXYALKANOATE) POLYMERASE SUBUNIT PHAC"/>
    <property type="match status" value="1"/>
</dbReference>
<accession>A0A7G8Q7A4</accession>
<keyword evidence="2" id="KW-0472">Membrane</keyword>
<dbReference type="Gene3D" id="2.40.170.20">
    <property type="entry name" value="TonB-dependent receptor, beta-barrel domain"/>
    <property type="match status" value="1"/>
</dbReference>
<feature type="signal peptide" evidence="4">
    <location>
        <begin position="1"/>
        <end position="35"/>
    </location>
</feature>
<dbReference type="KEGG" id="dtl:H8F01_05885"/>
<organism evidence="7 8">
    <name type="scientific">Dyella telluris</name>
    <dbReference type="NCBI Taxonomy" id="2763498"/>
    <lineage>
        <taxon>Bacteria</taxon>
        <taxon>Pseudomonadati</taxon>
        <taxon>Pseudomonadota</taxon>
        <taxon>Gammaproteobacteria</taxon>
        <taxon>Lysobacterales</taxon>
        <taxon>Rhodanobacteraceae</taxon>
        <taxon>Dyella</taxon>
    </lineage>
</organism>
<dbReference type="Pfam" id="PF25183">
    <property type="entry name" value="OMP_b-brl_4"/>
    <property type="match status" value="2"/>
</dbReference>
<dbReference type="GO" id="GO:0030246">
    <property type="term" value="F:carbohydrate binding"/>
    <property type="evidence" value="ECO:0007669"/>
    <property type="project" value="InterPro"/>
</dbReference>
<dbReference type="InterPro" id="IPR057601">
    <property type="entry name" value="Oar-like_b-barrel"/>
</dbReference>
<dbReference type="InterPro" id="IPR036942">
    <property type="entry name" value="Beta-barrel_TonB_sf"/>
</dbReference>
<feature type="domain" description="TonB-dependent transporter Oar-like beta-barrel" evidence="6">
    <location>
        <begin position="621"/>
        <end position="946"/>
    </location>
</feature>
<proteinExistence type="predicted"/>
<feature type="domain" description="TonB-dependent transporter Oar-like beta-barrel" evidence="6">
    <location>
        <begin position="359"/>
        <end position="610"/>
    </location>
</feature>
<name>A0A7G8Q7A4_9GAMM</name>
<dbReference type="GO" id="GO:0009279">
    <property type="term" value="C:cell outer membrane"/>
    <property type="evidence" value="ECO:0007669"/>
    <property type="project" value="UniProtKB-SubCell"/>
</dbReference>
<dbReference type="SUPFAM" id="SSF56935">
    <property type="entry name" value="Porins"/>
    <property type="match status" value="1"/>
</dbReference>
<dbReference type="PANTHER" id="PTHR36837:SF2">
    <property type="entry name" value="POLY(3-HYDROXYALKANOATE) POLYMERASE SUBUNIT PHAC"/>
    <property type="match status" value="1"/>
</dbReference>
<dbReference type="Proteomes" id="UP000515873">
    <property type="component" value="Chromosome"/>
</dbReference>
<dbReference type="InterPro" id="IPR051321">
    <property type="entry name" value="PHA/PHB_synthase"/>
</dbReference>
<keyword evidence="7" id="KW-0675">Receptor</keyword>
<evidence type="ECO:0000256" key="3">
    <source>
        <dbReference type="ARBA" id="ARBA00023237"/>
    </source>
</evidence>
<gene>
    <name evidence="7" type="ORF">H8F01_05885</name>
</gene>
<dbReference type="Gene3D" id="2.60.40.1120">
    <property type="entry name" value="Carboxypeptidase-like, regulatory domain"/>
    <property type="match status" value="1"/>
</dbReference>
<evidence type="ECO:0000259" key="6">
    <source>
        <dbReference type="Pfam" id="PF25183"/>
    </source>
</evidence>
<dbReference type="Pfam" id="PF07715">
    <property type="entry name" value="Plug"/>
    <property type="match status" value="1"/>
</dbReference>
<dbReference type="SUPFAM" id="SSF49452">
    <property type="entry name" value="Starch-binding domain-like"/>
    <property type="match status" value="1"/>
</dbReference>
<sequence>MSVKKMSPASRMPARRTALAVAIAMGFGVSGYVHAQSTTGTISGQVPVAAGESVHIVGGSGFDRTVPVDKSGRYSITLPIGKYDVSLVRDGQTIQTKQGVTALAASAVAVDFASGEGSSNAKNLSGVTVVANAIPAIDVSSTTQSTVITQEQLKQLPLARNSAAIALLAPGVVPGATADGTGPTGEPLVSFGGSTVVENAYYINGFNTSDPISNSGGISLPYGAIAQQETLTNGYGPEYGRSTGGVISQLGASGTNQWKFGGAVFWQPEDLQGTPGNTYFSNPNVTPALAASNSAYANRTPGNLYDYRNDNTAWNTVYDVYLGGPLIKDKLFFFVAAEAARSATETVSRNVGAPHEYHNNFKDPKYYAKIDWNITDSNILSITGAKNTHEFYGDTYAYDYSTKKAGAFNAYQQSTKDTFNLGVANFTSYITDDLTLNAMYGKMKGTYASSQPGASSNPEILDSGDQNPAYCPTANCTNDQITNYSNNPNHQSMETNTRLSLTYKLGDHTLKAGIDNQTSKDIEDGSIPNGPGYYWDYGYMDPGNPVLGTDPNVSPYVAPSPNGYYVQKGIYITTATVRVSQRAQYISDDWQVTPNLLLKLGLRNDQFTNYNPDSEPYVRLTKPQWAPRLGFSWDIMGDSSMKLFGNAGRYYLALPTGVALREASASTYTGQYYTYTGIDANGIPTGLTPLQSYGLTQGLGVPVSGNYEYGQPLDPKTVSSTNLKASYQDSYVLGFQHQFSEFWAYGVTGTWSKMNNIIDDTAEGPYAICAAALAQNPGLANQQPVNAQAASMANCGNLLNVNGSILINPGKTNTYKITNVNGGYAYASVSPADMGFPQAYRHYYSLEMYLEHVWDGKWRAKFDYVWSKSYGTTEGPVQSNIGQASTSQSATEQWDFGQLMQYANSVQPNSRKHVFKAYGTYQFLPEWSLSGVVTLASGAPKTCLGLYGTDETDPVAYGNSYHWCGGQPTPIGTTGYTPWLHTIDLALEYRPEWAQKKLAFQLQVRNLLNEQKETAAYPSYGATGAPNVSYGAPYVAGYTTVESPRVVQLGVTYDW</sequence>
<feature type="chain" id="PRO_5028991322" evidence="4">
    <location>
        <begin position="36"/>
        <end position="1055"/>
    </location>
</feature>
<evidence type="ECO:0000256" key="1">
    <source>
        <dbReference type="ARBA" id="ARBA00004442"/>
    </source>
</evidence>